<name>A0A437R4I5_9GAMM</name>
<dbReference type="Proteomes" id="UP000283077">
    <property type="component" value="Unassembled WGS sequence"/>
</dbReference>
<keyword evidence="1" id="KW-0732">Signal</keyword>
<dbReference type="InterPro" id="IPR022193">
    <property type="entry name" value="DUF3718"/>
</dbReference>
<dbReference type="RefSeq" id="WP_127697088.1">
    <property type="nucleotide sequence ID" value="NZ_SACS01000001.1"/>
</dbReference>
<dbReference type="EMBL" id="SACS01000001">
    <property type="protein sequence ID" value="RVU41691.1"/>
    <property type="molecule type" value="Genomic_DNA"/>
</dbReference>
<dbReference type="Pfam" id="PF12514">
    <property type="entry name" value="DUF3718"/>
    <property type="match status" value="1"/>
</dbReference>
<evidence type="ECO:0000313" key="2">
    <source>
        <dbReference type="EMBL" id="RVU41691.1"/>
    </source>
</evidence>
<dbReference type="AlphaFoldDB" id="A0A437R4I5"/>
<reference evidence="2 3" key="1">
    <citation type="submission" date="2019-01" db="EMBL/GenBank/DDBJ databases">
        <authorList>
            <person name="Chen W.-M."/>
        </authorList>
    </citation>
    <scope>NUCLEOTIDE SEQUENCE [LARGE SCALE GENOMIC DNA]</scope>
    <source>
        <strain evidence="2 3">KYPC3</strain>
    </source>
</reference>
<gene>
    <name evidence="2" type="ORF">EOE67_00375</name>
</gene>
<evidence type="ECO:0000313" key="3">
    <source>
        <dbReference type="Proteomes" id="UP000283077"/>
    </source>
</evidence>
<sequence length="122" mass="13001">MKLKFLPLIAVFATPLFATSASANDQVAESICAYIAANDKNSLRKTLSDSRIRIKNVYDGVSCDGLPMIRFAIKNNAADAAEFIIKQLPGSFVAKMGDSEWAASNGFAASPILEAIKARSAS</sequence>
<evidence type="ECO:0000256" key="1">
    <source>
        <dbReference type="SAM" id="SignalP"/>
    </source>
</evidence>
<keyword evidence="3" id="KW-1185">Reference proteome</keyword>
<dbReference type="OrthoDB" id="6197363at2"/>
<feature type="signal peptide" evidence="1">
    <location>
        <begin position="1"/>
        <end position="23"/>
    </location>
</feature>
<protein>
    <submittedName>
        <fullName evidence="2">DUF3718 domain-containing protein</fullName>
    </submittedName>
</protein>
<organism evidence="2 3">
    <name type="scientific">Rheinheimera riviphila</name>
    <dbReference type="NCBI Taxonomy" id="1834037"/>
    <lineage>
        <taxon>Bacteria</taxon>
        <taxon>Pseudomonadati</taxon>
        <taxon>Pseudomonadota</taxon>
        <taxon>Gammaproteobacteria</taxon>
        <taxon>Chromatiales</taxon>
        <taxon>Chromatiaceae</taxon>
        <taxon>Rheinheimera</taxon>
    </lineage>
</organism>
<feature type="chain" id="PRO_5019048633" evidence="1">
    <location>
        <begin position="24"/>
        <end position="122"/>
    </location>
</feature>
<proteinExistence type="predicted"/>
<accession>A0A437R4I5</accession>
<comment type="caution">
    <text evidence="2">The sequence shown here is derived from an EMBL/GenBank/DDBJ whole genome shotgun (WGS) entry which is preliminary data.</text>
</comment>